<dbReference type="PANTHER" id="PTHR47768:SF2">
    <property type="entry name" value="GLOBIN-RELATED"/>
    <property type="match status" value="1"/>
</dbReference>
<evidence type="ECO:0000259" key="2">
    <source>
        <dbReference type="Pfam" id="PF00042"/>
    </source>
</evidence>
<dbReference type="InterPro" id="IPR012292">
    <property type="entry name" value="Globin/Proto"/>
</dbReference>
<dbReference type="InterPro" id="IPR044399">
    <property type="entry name" value="Mb-like_M"/>
</dbReference>
<dbReference type="InterPro" id="IPR009050">
    <property type="entry name" value="Globin-like_sf"/>
</dbReference>
<dbReference type="GO" id="GO:0020037">
    <property type="term" value="F:heme binding"/>
    <property type="evidence" value="ECO:0007669"/>
    <property type="project" value="InterPro"/>
</dbReference>
<organism evidence="5">
    <name type="scientific">Enterobius vermicularis</name>
    <name type="common">Human pinworm</name>
    <dbReference type="NCBI Taxonomy" id="51028"/>
    <lineage>
        <taxon>Eukaryota</taxon>
        <taxon>Metazoa</taxon>
        <taxon>Ecdysozoa</taxon>
        <taxon>Nematoda</taxon>
        <taxon>Chromadorea</taxon>
        <taxon>Rhabditida</taxon>
        <taxon>Spirurina</taxon>
        <taxon>Oxyuridomorpha</taxon>
        <taxon>Oxyuroidea</taxon>
        <taxon>Oxyuridae</taxon>
        <taxon>Enterobius</taxon>
    </lineage>
</organism>
<dbReference type="GO" id="GO:0005344">
    <property type="term" value="F:oxygen carrier activity"/>
    <property type="evidence" value="ECO:0007669"/>
    <property type="project" value="UniProtKB-KW"/>
</dbReference>
<gene>
    <name evidence="3" type="ORF">EVEC_LOCUS11963</name>
</gene>
<dbReference type="Gene3D" id="1.10.490.10">
    <property type="entry name" value="Globins"/>
    <property type="match status" value="1"/>
</dbReference>
<evidence type="ECO:0000313" key="4">
    <source>
        <dbReference type="Proteomes" id="UP000274131"/>
    </source>
</evidence>
<keyword evidence="1" id="KW-0349">Heme</keyword>
<reference evidence="5" key="1">
    <citation type="submission" date="2017-02" db="UniProtKB">
        <authorList>
            <consortium name="WormBaseParasite"/>
        </authorList>
    </citation>
    <scope>IDENTIFICATION</scope>
</reference>
<comment type="similarity">
    <text evidence="1">Belongs to the globin family.</text>
</comment>
<keyword evidence="1" id="KW-0408">Iron</keyword>
<feature type="domain" description="Globin" evidence="2">
    <location>
        <begin position="8"/>
        <end position="72"/>
    </location>
</feature>
<dbReference type="Pfam" id="PF00042">
    <property type="entry name" value="Globin"/>
    <property type="match status" value="1"/>
</dbReference>
<keyword evidence="1" id="KW-0479">Metal-binding</keyword>
<keyword evidence="1" id="KW-0561">Oxygen transport</keyword>
<dbReference type="InterPro" id="IPR053341">
    <property type="entry name" value="Oxidative_stress_globin-like"/>
</dbReference>
<protein>
    <submittedName>
        <fullName evidence="5">GLOBIN domain-containing protein</fullName>
    </submittedName>
</protein>
<evidence type="ECO:0000313" key="5">
    <source>
        <dbReference type="WBParaSite" id="EVEC_0001279001-mRNA-1"/>
    </source>
</evidence>
<dbReference type="AlphaFoldDB" id="A0A0N4VP67"/>
<dbReference type="SUPFAM" id="SSF46458">
    <property type="entry name" value="Globin-like"/>
    <property type="match status" value="1"/>
</dbReference>
<dbReference type="CDD" id="cd01040">
    <property type="entry name" value="Mb-like"/>
    <property type="match status" value="1"/>
</dbReference>
<dbReference type="InterPro" id="IPR000971">
    <property type="entry name" value="Globin"/>
</dbReference>
<dbReference type="STRING" id="51028.A0A0N4VP67"/>
<dbReference type="OrthoDB" id="436496at2759"/>
<keyword evidence="1" id="KW-0813">Transport</keyword>
<keyword evidence="4" id="KW-1185">Reference proteome</keyword>
<proteinExistence type="inferred from homology"/>
<dbReference type="PANTHER" id="PTHR47768">
    <property type="entry name" value="GLOBIN RELATED-RELATED"/>
    <property type="match status" value="1"/>
</dbReference>
<dbReference type="GO" id="GO:0019825">
    <property type="term" value="F:oxygen binding"/>
    <property type="evidence" value="ECO:0007669"/>
    <property type="project" value="InterPro"/>
</dbReference>
<dbReference type="EMBL" id="UXUI01013086">
    <property type="protein sequence ID" value="VDD97212.1"/>
    <property type="molecule type" value="Genomic_DNA"/>
</dbReference>
<dbReference type="WBParaSite" id="EVEC_0001279001-mRNA-1">
    <property type="protein sequence ID" value="EVEC_0001279001-mRNA-1"/>
    <property type="gene ID" value="EVEC_0001279001"/>
</dbReference>
<accession>A0A0N4VP67</accession>
<name>A0A0N4VP67_ENTVE</name>
<evidence type="ECO:0000256" key="1">
    <source>
        <dbReference type="RuleBase" id="RU000356"/>
    </source>
</evidence>
<evidence type="ECO:0000313" key="3">
    <source>
        <dbReference type="EMBL" id="VDD97212.1"/>
    </source>
</evidence>
<dbReference type="Proteomes" id="UP000274131">
    <property type="component" value="Unassembled WGS sequence"/>
</dbReference>
<sequence>MTDSVVDKRGSEFSFQAMRFFQVLEAGINHLGHLDDFNQVLDNLGRRHGKLKQSHGFHPYYWSVFLECTIYQIRLTLERSRAIKWTASELDRVIILWRHLVQGICKRIEVSVFVYCPFYFT</sequence>
<reference evidence="3 4" key="2">
    <citation type="submission" date="2018-10" db="EMBL/GenBank/DDBJ databases">
        <authorList>
            <consortium name="Pathogen Informatics"/>
        </authorList>
    </citation>
    <scope>NUCLEOTIDE SEQUENCE [LARGE SCALE GENOMIC DNA]</scope>
</reference>